<dbReference type="Gene3D" id="3.30.450.20">
    <property type="entry name" value="PAS domain"/>
    <property type="match status" value="1"/>
</dbReference>
<evidence type="ECO:0000259" key="13">
    <source>
        <dbReference type="PROSITE" id="PS50885"/>
    </source>
</evidence>
<proteinExistence type="inferred from homology"/>
<feature type="transmembrane region" description="Helical" evidence="11">
    <location>
        <begin position="293"/>
        <end position="316"/>
    </location>
</feature>
<keyword evidence="4 11" id="KW-0812">Transmembrane</keyword>
<dbReference type="Pfam" id="PF02743">
    <property type="entry name" value="dCache_1"/>
    <property type="match status" value="1"/>
</dbReference>
<name>A0A2G3E0P5_9FIRM</name>
<dbReference type="Gene3D" id="1.10.8.500">
    <property type="entry name" value="HAMP domain in histidine kinase"/>
    <property type="match status" value="1"/>
</dbReference>
<dbReference type="GO" id="GO:0007165">
    <property type="term" value="P:signal transduction"/>
    <property type="evidence" value="ECO:0007669"/>
    <property type="project" value="UniProtKB-KW"/>
</dbReference>
<evidence type="ECO:0000256" key="5">
    <source>
        <dbReference type="ARBA" id="ARBA00022989"/>
    </source>
</evidence>
<evidence type="ECO:0008006" key="16">
    <source>
        <dbReference type="Google" id="ProtNLM"/>
    </source>
</evidence>
<evidence type="ECO:0000256" key="10">
    <source>
        <dbReference type="SAM" id="MobiDB-lite"/>
    </source>
</evidence>
<dbReference type="PROSITE" id="PS50111">
    <property type="entry name" value="CHEMOTAXIS_TRANSDUC_2"/>
    <property type="match status" value="1"/>
</dbReference>
<dbReference type="GO" id="GO:0005886">
    <property type="term" value="C:plasma membrane"/>
    <property type="evidence" value="ECO:0007669"/>
    <property type="project" value="UniProtKB-SubCell"/>
</dbReference>
<organism evidence="14 15">
    <name type="scientific">Agathobacter ruminis</name>
    <dbReference type="NCBI Taxonomy" id="1712665"/>
    <lineage>
        <taxon>Bacteria</taxon>
        <taxon>Bacillati</taxon>
        <taxon>Bacillota</taxon>
        <taxon>Clostridia</taxon>
        <taxon>Lachnospirales</taxon>
        <taxon>Lachnospiraceae</taxon>
        <taxon>Agathobacter</taxon>
    </lineage>
</organism>
<feature type="domain" description="HAMP" evidence="13">
    <location>
        <begin position="318"/>
        <end position="370"/>
    </location>
</feature>
<sequence>MHMAKTNTQKNREVKVGISFKLLRILMPMVAIAIVALVLFTSFRASAIITSMAKESLLKEGQSNAAIIGREVTTLTDSFNVEADTIQTVKFADDATLLNYMASFVNRYELAANAMYIGLDDGGFIDPSGWVPDADYVVTERDWYLEGKGKPSFEYGTPYLDSSTGEMVVSMSREIKMADGRSGVAAVDVELSGIMEEILQFVPMGNGTTMLFDGDNILSFADSSLNGTKISDYPDNGYLQLLSSVMQGGKEEVVTSKAQGSTYYMALTNVPGTTWTMVSSIDEKDVLRDLNTFMILIFVILAVVVVLIAVVMFILTRTIITKPVTKLTANIERITRGDFTVEIDRQGNDEISLMNRCMSDYVSTMRNTLGDMKTVTGQLSEEAGNSQHASGELNRQANEQSQSMMQIRDTMNGISESVTELANNATSLAGAVSDLTDKGMEASETMGALVEQAGRGQKDMEAVQESMKNVADSMNEMNDVVNVVDESAQKINSIVEMINSISSQTNLLSLNASIEAARAGEAGRGFAVVADEIGNLANESANATTEISAIIQDITAQIRNLSDKSKRNVEEIGQSSEAVSTAGETFAEIFRNLDLTGHTVQDMIHMMSEVNEIASSVAAISEEQSASTIEVTDTVDTVVESAEQVANESQGVDQSAQTVANSATKIGDFVSTFKIN</sequence>
<evidence type="ECO:0000256" key="8">
    <source>
        <dbReference type="ARBA" id="ARBA00029447"/>
    </source>
</evidence>
<feature type="domain" description="Methyl-accepting transducer" evidence="12">
    <location>
        <begin position="375"/>
        <end position="632"/>
    </location>
</feature>
<evidence type="ECO:0000256" key="9">
    <source>
        <dbReference type="PROSITE-ProRule" id="PRU00284"/>
    </source>
</evidence>
<dbReference type="Gene3D" id="1.10.287.950">
    <property type="entry name" value="Methyl-accepting chemotaxis protein"/>
    <property type="match status" value="1"/>
</dbReference>
<dbReference type="InterPro" id="IPR029151">
    <property type="entry name" value="Sensor-like_sf"/>
</dbReference>
<dbReference type="SUPFAM" id="SSF103190">
    <property type="entry name" value="Sensory domain-like"/>
    <property type="match status" value="1"/>
</dbReference>
<dbReference type="InterPro" id="IPR003660">
    <property type="entry name" value="HAMP_dom"/>
</dbReference>
<dbReference type="PROSITE" id="PS50885">
    <property type="entry name" value="HAMP"/>
    <property type="match status" value="1"/>
</dbReference>
<evidence type="ECO:0000259" key="12">
    <source>
        <dbReference type="PROSITE" id="PS50111"/>
    </source>
</evidence>
<dbReference type="Pfam" id="PF00015">
    <property type="entry name" value="MCPsignal"/>
    <property type="match status" value="1"/>
</dbReference>
<evidence type="ECO:0000256" key="7">
    <source>
        <dbReference type="ARBA" id="ARBA00023224"/>
    </source>
</evidence>
<dbReference type="InterPro" id="IPR004089">
    <property type="entry name" value="MCPsignal_dom"/>
</dbReference>
<feature type="region of interest" description="Disordered" evidence="10">
    <location>
        <begin position="380"/>
        <end position="401"/>
    </location>
</feature>
<comment type="similarity">
    <text evidence="8">Belongs to the methyl-accepting chemotaxis (MCP) protein family.</text>
</comment>
<evidence type="ECO:0000313" key="15">
    <source>
        <dbReference type="Proteomes" id="UP000224563"/>
    </source>
</evidence>
<evidence type="ECO:0000256" key="1">
    <source>
        <dbReference type="ARBA" id="ARBA00004651"/>
    </source>
</evidence>
<protein>
    <recommendedName>
        <fullName evidence="16">Methyl-accepting chemotaxis protein</fullName>
    </recommendedName>
</protein>
<evidence type="ECO:0000256" key="6">
    <source>
        <dbReference type="ARBA" id="ARBA00023136"/>
    </source>
</evidence>
<dbReference type="GO" id="GO:0006935">
    <property type="term" value="P:chemotaxis"/>
    <property type="evidence" value="ECO:0007669"/>
    <property type="project" value="UniProtKB-KW"/>
</dbReference>
<keyword evidence="2" id="KW-1003">Cell membrane</keyword>
<dbReference type="InterPro" id="IPR033479">
    <property type="entry name" value="dCache_1"/>
</dbReference>
<keyword evidence="15" id="KW-1185">Reference proteome</keyword>
<dbReference type="Proteomes" id="UP000224563">
    <property type="component" value="Unassembled WGS sequence"/>
</dbReference>
<accession>A0A2G3E0P5</accession>
<keyword evidence="6 11" id="KW-0472">Membrane</keyword>
<dbReference type="EMBL" id="PDYG01000112">
    <property type="protein sequence ID" value="PHU36856.1"/>
    <property type="molecule type" value="Genomic_DNA"/>
</dbReference>
<reference evidence="14 15" key="1">
    <citation type="submission" date="2017-10" db="EMBL/GenBank/DDBJ databases">
        <title>Resolving the taxonomy of Roseburia spp., Eubacterium rectale and Agathobacter spp. through phylogenomic analysis.</title>
        <authorList>
            <person name="Sheridan P.O."/>
            <person name="Walker A.W."/>
            <person name="Duncan S.H."/>
            <person name="Scott K.P."/>
            <person name="Toole P.W.O."/>
            <person name="Luis P."/>
            <person name="Flint H.J."/>
        </authorList>
    </citation>
    <scope>NUCLEOTIDE SEQUENCE [LARGE SCALE GENOMIC DNA]</scope>
    <source>
        <strain evidence="14 15">JK623</strain>
    </source>
</reference>
<dbReference type="PANTHER" id="PTHR32089">
    <property type="entry name" value="METHYL-ACCEPTING CHEMOTAXIS PROTEIN MCPB"/>
    <property type="match status" value="1"/>
</dbReference>
<dbReference type="SUPFAM" id="SSF58104">
    <property type="entry name" value="Methyl-accepting chemotaxis protein (MCP) signaling domain"/>
    <property type="match status" value="1"/>
</dbReference>
<evidence type="ECO:0000256" key="4">
    <source>
        <dbReference type="ARBA" id="ARBA00022692"/>
    </source>
</evidence>
<gene>
    <name evidence="14" type="ORF">CSX02_10955</name>
</gene>
<comment type="subcellular location">
    <subcellularLocation>
        <location evidence="1">Cell membrane</location>
        <topology evidence="1">Multi-pass membrane protein</topology>
    </subcellularLocation>
</comment>
<evidence type="ECO:0000256" key="11">
    <source>
        <dbReference type="SAM" id="Phobius"/>
    </source>
</evidence>
<dbReference type="CDD" id="cd18773">
    <property type="entry name" value="PDC1_HK_sensor"/>
    <property type="match status" value="1"/>
</dbReference>
<dbReference type="CDD" id="cd11386">
    <property type="entry name" value="MCP_signal"/>
    <property type="match status" value="1"/>
</dbReference>
<dbReference type="SMART" id="SM00304">
    <property type="entry name" value="HAMP"/>
    <property type="match status" value="1"/>
</dbReference>
<comment type="caution">
    <text evidence="14">The sequence shown here is derived from an EMBL/GenBank/DDBJ whole genome shotgun (WGS) entry which is preliminary data.</text>
</comment>
<dbReference type="CDD" id="cd06225">
    <property type="entry name" value="HAMP"/>
    <property type="match status" value="1"/>
</dbReference>
<dbReference type="PANTHER" id="PTHR32089:SF112">
    <property type="entry name" value="LYSOZYME-LIKE PROTEIN-RELATED"/>
    <property type="match status" value="1"/>
</dbReference>
<dbReference type="SMART" id="SM00283">
    <property type="entry name" value="MA"/>
    <property type="match status" value="1"/>
</dbReference>
<dbReference type="AlphaFoldDB" id="A0A2G3E0P5"/>
<evidence type="ECO:0000256" key="2">
    <source>
        <dbReference type="ARBA" id="ARBA00022475"/>
    </source>
</evidence>
<keyword evidence="3" id="KW-0145">Chemotaxis</keyword>
<keyword evidence="5 11" id="KW-1133">Transmembrane helix</keyword>
<evidence type="ECO:0000256" key="3">
    <source>
        <dbReference type="ARBA" id="ARBA00022500"/>
    </source>
</evidence>
<dbReference type="CDD" id="cd12912">
    <property type="entry name" value="PDC2_MCP_like"/>
    <property type="match status" value="1"/>
</dbReference>
<evidence type="ECO:0000313" key="14">
    <source>
        <dbReference type="EMBL" id="PHU36856.1"/>
    </source>
</evidence>
<reference evidence="14 15" key="2">
    <citation type="submission" date="2017-10" db="EMBL/GenBank/DDBJ databases">
        <authorList>
            <person name="Banno H."/>
            <person name="Chua N.-H."/>
        </authorList>
    </citation>
    <scope>NUCLEOTIDE SEQUENCE [LARGE SCALE GENOMIC DNA]</scope>
    <source>
        <strain evidence="14 15">JK623</strain>
    </source>
</reference>
<keyword evidence="7 9" id="KW-0807">Transducer</keyword>